<dbReference type="InterPro" id="IPR050553">
    <property type="entry name" value="Thioredoxin_ResA/DsbE_sf"/>
</dbReference>
<dbReference type="InterPro" id="IPR013766">
    <property type="entry name" value="Thioredoxin_domain"/>
</dbReference>
<dbReference type="Proteomes" id="UP000653730">
    <property type="component" value="Unassembled WGS sequence"/>
</dbReference>
<evidence type="ECO:0000256" key="2">
    <source>
        <dbReference type="ARBA" id="ARBA00022748"/>
    </source>
</evidence>
<organism evidence="6 7">
    <name type="scientific">Sinomicrobium weinanense</name>
    <dbReference type="NCBI Taxonomy" id="2842200"/>
    <lineage>
        <taxon>Bacteria</taxon>
        <taxon>Pseudomonadati</taxon>
        <taxon>Bacteroidota</taxon>
        <taxon>Flavobacteriia</taxon>
        <taxon>Flavobacteriales</taxon>
        <taxon>Flavobacteriaceae</taxon>
        <taxon>Sinomicrobium</taxon>
    </lineage>
</organism>
<protein>
    <submittedName>
        <fullName evidence="6">Redoxin domain-containing protein</fullName>
    </submittedName>
</protein>
<dbReference type="EMBL" id="JACVDC010000015">
    <property type="protein sequence ID" value="MBC9795826.1"/>
    <property type="molecule type" value="Genomic_DNA"/>
</dbReference>
<dbReference type="SUPFAM" id="SSF52833">
    <property type="entry name" value="Thioredoxin-like"/>
    <property type="match status" value="1"/>
</dbReference>
<evidence type="ECO:0000256" key="1">
    <source>
        <dbReference type="ARBA" id="ARBA00004196"/>
    </source>
</evidence>
<dbReference type="GO" id="GO:0016209">
    <property type="term" value="F:antioxidant activity"/>
    <property type="evidence" value="ECO:0007669"/>
    <property type="project" value="InterPro"/>
</dbReference>
<dbReference type="Pfam" id="PF00578">
    <property type="entry name" value="AhpC-TSA"/>
    <property type="match status" value="1"/>
</dbReference>
<dbReference type="PANTHER" id="PTHR42852">
    <property type="entry name" value="THIOL:DISULFIDE INTERCHANGE PROTEIN DSBE"/>
    <property type="match status" value="1"/>
</dbReference>
<dbReference type="GO" id="GO:0030313">
    <property type="term" value="C:cell envelope"/>
    <property type="evidence" value="ECO:0007669"/>
    <property type="project" value="UniProtKB-SubCell"/>
</dbReference>
<evidence type="ECO:0000313" key="7">
    <source>
        <dbReference type="Proteomes" id="UP000653730"/>
    </source>
</evidence>
<evidence type="ECO:0000313" key="6">
    <source>
        <dbReference type="EMBL" id="MBC9795826.1"/>
    </source>
</evidence>
<dbReference type="InterPro" id="IPR017937">
    <property type="entry name" value="Thioredoxin_CS"/>
</dbReference>
<keyword evidence="3" id="KW-1015">Disulfide bond</keyword>
<dbReference type="PROSITE" id="PS51257">
    <property type="entry name" value="PROKAR_LIPOPROTEIN"/>
    <property type="match status" value="1"/>
</dbReference>
<comment type="subcellular location">
    <subcellularLocation>
        <location evidence="1">Cell envelope</location>
    </subcellularLocation>
</comment>
<feature type="domain" description="Thioredoxin" evidence="5">
    <location>
        <begin position="243"/>
        <end position="395"/>
    </location>
</feature>
<dbReference type="Gene3D" id="3.40.30.10">
    <property type="entry name" value="Glutaredoxin"/>
    <property type="match status" value="1"/>
</dbReference>
<evidence type="ECO:0000259" key="5">
    <source>
        <dbReference type="PROSITE" id="PS51352"/>
    </source>
</evidence>
<dbReference type="PROSITE" id="PS51352">
    <property type="entry name" value="THIOREDOXIN_2"/>
    <property type="match status" value="1"/>
</dbReference>
<dbReference type="AlphaFoldDB" id="A0A926JR37"/>
<dbReference type="InterPro" id="IPR036249">
    <property type="entry name" value="Thioredoxin-like_sf"/>
</dbReference>
<dbReference type="RefSeq" id="WP_187964974.1">
    <property type="nucleotide sequence ID" value="NZ_JACVDC010000015.1"/>
</dbReference>
<evidence type="ECO:0000256" key="3">
    <source>
        <dbReference type="ARBA" id="ARBA00023157"/>
    </source>
</evidence>
<dbReference type="GO" id="GO:0017004">
    <property type="term" value="P:cytochrome complex assembly"/>
    <property type="evidence" value="ECO:0007669"/>
    <property type="project" value="UniProtKB-KW"/>
</dbReference>
<keyword evidence="2" id="KW-0201">Cytochrome c-type biogenesis</keyword>
<dbReference type="GO" id="GO:0016491">
    <property type="term" value="F:oxidoreductase activity"/>
    <property type="evidence" value="ECO:0007669"/>
    <property type="project" value="InterPro"/>
</dbReference>
<dbReference type="CDD" id="cd02966">
    <property type="entry name" value="TlpA_like_family"/>
    <property type="match status" value="1"/>
</dbReference>
<proteinExistence type="predicted"/>
<keyword evidence="4" id="KW-0676">Redox-active center</keyword>
<gene>
    <name evidence="6" type="ORF">IBL28_07605</name>
</gene>
<reference evidence="6 7" key="1">
    <citation type="submission" date="2020-09" db="EMBL/GenBank/DDBJ databases">
        <title>Sinomicrobium weinanense sp. nov., a halophilic bacteria isolated from saline-alkali soil.</title>
        <authorList>
            <person name="Wu P."/>
            <person name="Ren H."/>
            <person name="Mei Y."/>
            <person name="Liang Y."/>
            <person name="Chen Z."/>
        </authorList>
    </citation>
    <scope>NUCLEOTIDE SEQUENCE [LARGE SCALE GENOMIC DNA]</scope>
    <source>
        <strain evidence="6 7">FJxs</strain>
    </source>
</reference>
<comment type="caution">
    <text evidence="6">The sequence shown here is derived from an EMBL/GenBank/DDBJ whole genome shotgun (WGS) entry which is preliminary data.</text>
</comment>
<sequence>MKIKIIIALVFLTAACTQNRLEKGEFRLMGKVEGMKKGRLYLLRDETVDTLVVDQGEFNFKSGLGQNISRAFITTDLSLRTMESGAVLYLEPKNMELMVNVRDWNQTVLEGSVTQNEKYVLDSLRKDTERKFSVEVDELNRVSKKYRKAAERGADEKELEAIKEEDYIARENLGPYFKELNELALSFIKGHPDSYISMENMLFLLRDMKYGEAITIYNALDPKLKEMKIGREVFSEIENMKKGVPGAKAEYFKTKDIEGNTVKLDDFKGKYLLIDFWASWCVPCRKGNPHLIGIYKKYNTAGLEILGVASDDRDPAAWKAAVKKDNIGIWHHVLSGLTRNEDGSYNKEKDIGEGYNISTLPTKILVNPDGIIVGRYGSGGETDEKLDAKLEEIFNK</sequence>
<dbReference type="PROSITE" id="PS00194">
    <property type="entry name" value="THIOREDOXIN_1"/>
    <property type="match status" value="1"/>
</dbReference>
<dbReference type="InterPro" id="IPR000866">
    <property type="entry name" value="AhpC/TSA"/>
</dbReference>
<dbReference type="PANTHER" id="PTHR42852:SF6">
    <property type="entry name" value="THIOL:DISULFIDE INTERCHANGE PROTEIN DSBE"/>
    <property type="match status" value="1"/>
</dbReference>
<name>A0A926JR37_9FLAO</name>
<accession>A0A926JR37</accession>
<evidence type="ECO:0000256" key="4">
    <source>
        <dbReference type="ARBA" id="ARBA00023284"/>
    </source>
</evidence>
<keyword evidence="7" id="KW-1185">Reference proteome</keyword>